<dbReference type="InterPro" id="IPR011990">
    <property type="entry name" value="TPR-like_helical_dom_sf"/>
</dbReference>
<dbReference type="InterPro" id="IPR019734">
    <property type="entry name" value="TPR_rpt"/>
</dbReference>
<reference evidence="3 4" key="1">
    <citation type="submission" date="2017-09" db="EMBL/GenBank/DDBJ databases">
        <title>Bacterial strain isolated from the female urinary microbiota.</title>
        <authorList>
            <person name="Thomas-White K."/>
            <person name="Kumar N."/>
            <person name="Forster S."/>
            <person name="Putonti C."/>
            <person name="Lawley T."/>
            <person name="Wolfe A.J."/>
        </authorList>
    </citation>
    <scope>NUCLEOTIDE SEQUENCE [LARGE SCALE GENOMIC DNA]</scope>
    <source>
        <strain evidence="3 4">UMB0536</strain>
    </source>
</reference>
<dbReference type="EMBL" id="PNGJ01000007">
    <property type="protein sequence ID" value="PMC23704.1"/>
    <property type="molecule type" value="Genomic_DNA"/>
</dbReference>
<evidence type="ECO:0000256" key="2">
    <source>
        <dbReference type="SAM" id="SignalP"/>
    </source>
</evidence>
<sequence length="408" mass="45612">MKKLMLMALMALGASTSFAGDSDALKAIMSAKTFVEAENLVKSNLSQLANNEEKAKAYNKLVDLAMQKVNKEQSIIEKNMLSQQLKQGEQQQYDTVGYYDALYHAINAGIEADKYDMMPNAKGKVKPKFHKENQNRLYNLRPQLINAGQDAGTKNDQQGALKNFGLYVSSSQANLFKDVANKPAYDQYLGEVARVAAVYAFQDKKVDLANQYADVALQDTAKDVHKEALNLKSYLITQGLTSKSDSLKAIESLKELYVKEKGNEQVFSALSAMYNGMDNKEELNKLVASKLQEDPNNFSALAMKAQIAMNAGQWDEAIEGYKKAVSVNDKDPLVYTYLGFCINSKAQGLNNAAEQKKLYTESVGYLEKARDLDPDKSRANWSYPLYQCYYSLYGAEDSRTKEMENLNK</sequence>
<dbReference type="RefSeq" id="WP_102697692.1">
    <property type="nucleotide sequence ID" value="NZ_PNGJ01000007.1"/>
</dbReference>
<feature type="chain" id="PRO_5014600888" evidence="2">
    <location>
        <begin position="20"/>
        <end position="408"/>
    </location>
</feature>
<dbReference type="Gene3D" id="1.25.40.10">
    <property type="entry name" value="Tetratricopeptide repeat domain"/>
    <property type="match status" value="1"/>
</dbReference>
<dbReference type="SUPFAM" id="SSF48452">
    <property type="entry name" value="TPR-like"/>
    <property type="match status" value="2"/>
</dbReference>
<organism evidence="3 4">
    <name type="scientific">Hoylesella buccalis</name>
    <dbReference type="NCBI Taxonomy" id="28127"/>
    <lineage>
        <taxon>Bacteria</taxon>
        <taxon>Pseudomonadati</taxon>
        <taxon>Bacteroidota</taxon>
        <taxon>Bacteroidia</taxon>
        <taxon>Bacteroidales</taxon>
        <taxon>Prevotellaceae</taxon>
        <taxon>Hoylesella</taxon>
    </lineage>
</organism>
<keyword evidence="1" id="KW-0802">TPR repeat</keyword>
<gene>
    <name evidence="3" type="ORF">CJ231_09220</name>
</gene>
<comment type="caution">
    <text evidence="3">The sequence shown here is derived from an EMBL/GenBank/DDBJ whole genome shotgun (WGS) entry which is preliminary data.</text>
</comment>
<feature type="signal peptide" evidence="2">
    <location>
        <begin position="1"/>
        <end position="19"/>
    </location>
</feature>
<feature type="repeat" description="TPR" evidence="1">
    <location>
        <begin position="298"/>
        <end position="331"/>
    </location>
</feature>
<dbReference type="OrthoDB" id="1063371at2"/>
<evidence type="ECO:0000313" key="4">
    <source>
        <dbReference type="Proteomes" id="UP000235564"/>
    </source>
</evidence>
<dbReference type="AlphaFoldDB" id="A0A2N6QPY2"/>
<name>A0A2N6QPY2_9BACT</name>
<dbReference type="Proteomes" id="UP000235564">
    <property type="component" value="Unassembled WGS sequence"/>
</dbReference>
<evidence type="ECO:0000313" key="3">
    <source>
        <dbReference type="EMBL" id="PMC23704.1"/>
    </source>
</evidence>
<proteinExistence type="predicted"/>
<keyword evidence="2" id="KW-0732">Signal</keyword>
<accession>A0A2N6QPY2</accession>
<evidence type="ECO:0000256" key="1">
    <source>
        <dbReference type="PROSITE-ProRule" id="PRU00339"/>
    </source>
</evidence>
<protein>
    <submittedName>
        <fullName evidence="3">Uncharacterized protein</fullName>
    </submittedName>
</protein>
<dbReference type="PROSITE" id="PS50005">
    <property type="entry name" value="TPR"/>
    <property type="match status" value="1"/>
</dbReference>